<keyword evidence="15" id="KW-1185">Reference proteome</keyword>
<reference evidence="14" key="1">
    <citation type="journal article" date="2021" name="Front. Microbiol.">
        <title>Comprehensive Comparative Genomics and Phenotyping of Methylobacterium Species.</title>
        <authorList>
            <person name="Alessa O."/>
            <person name="Ogura Y."/>
            <person name="Fujitani Y."/>
            <person name="Takami H."/>
            <person name="Hayashi T."/>
            <person name="Sahin N."/>
            <person name="Tani A."/>
        </authorList>
    </citation>
    <scope>NUCLEOTIDE SEQUENCE</scope>
    <source>
        <strain evidence="14">NBRC 15686</strain>
    </source>
</reference>
<evidence type="ECO:0000256" key="9">
    <source>
        <dbReference type="RuleBase" id="RU365093"/>
    </source>
</evidence>
<dbReference type="InterPro" id="IPR058982">
    <property type="entry name" value="Beta-barrel_AprE"/>
</dbReference>
<evidence type="ECO:0000256" key="10">
    <source>
        <dbReference type="SAM" id="Coils"/>
    </source>
</evidence>
<feature type="domain" description="AprE-like beta-barrel" evidence="13">
    <location>
        <begin position="382"/>
        <end position="474"/>
    </location>
</feature>
<dbReference type="InterPro" id="IPR010129">
    <property type="entry name" value="T1SS_HlyD"/>
</dbReference>
<evidence type="ECO:0000256" key="2">
    <source>
        <dbReference type="ARBA" id="ARBA00009477"/>
    </source>
</evidence>
<feature type="region of interest" description="Disordered" evidence="11">
    <location>
        <begin position="1"/>
        <end position="65"/>
    </location>
</feature>
<evidence type="ECO:0000256" key="3">
    <source>
        <dbReference type="ARBA" id="ARBA00022448"/>
    </source>
</evidence>
<comment type="similarity">
    <text evidence="2 9">Belongs to the membrane fusion protein (MFP) (TC 8.A.1) family.</text>
</comment>
<comment type="caution">
    <text evidence="14">The sequence shown here is derived from an EMBL/GenBank/DDBJ whole genome shotgun (WGS) entry which is preliminary data.</text>
</comment>
<proteinExistence type="inferred from homology"/>
<dbReference type="PRINTS" id="PR01490">
    <property type="entry name" value="RTXTOXIND"/>
</dbReference>
<evidence type="ECO:0000313" key="15">
    <source>
        <dbReference type="Proteomes" id="UP001055039"/>
    </source>
</evidence>
<dbReference type="InterPro" id="IPR058781">
    <property type="entry name" value="HH_AprE-like"/>
</dbReference>
<evidence type="ECO:0000313" key="14">
    <source>
        <dbReference type="EMBL" id="GJE64133.1"/>
    </source>
</evidence>
<dbReference type="Gene3D" id="2.40.30.170">
    <property type="match status" value="1"/>
</dbReference>
<evidence type="ECO:0000256" key="7">
    <source>
        <dbReference type="ARBA" id="ARBA00022989"/>
    </source>
</evidence>
<evidence type="ECO:0000256" key="5">
    <source>
        <dbReference type="ARBA" id="ARBA00022519"/>
    </source>
</evidence>
<dbReference type="EMBL" id="BPRC01000003">
    <property type="protein sequence ID" value="GJE64133.1"/>
    <property type="molecule type" value="Genomic_DNA"/>
</dbReference>
<keyword evidence="4 9" id="KW-1003">Cell membrane</keyword>
<keyword evidence="7 9" id="KW-1133">Transmembrane helix</keyword>
<organism evidence="14 15">
    <name type="scientific">Methylorubrum aminovorans</name>
    <dbReference type="NCBI Taxonomy" id="269069"/>
    <lineage>
        <taxon>Bacteria</taxon>
        <taxon>Pseudomonadati</taxon>
        <taxon>Pseudomonadota</taxon>
        <taxon>Alphaproteobacteria</taxon>
        <taxon>Hyphomicrobiales</taxon>
        <taxon>Methylobacteriaceae</taxon>
        <taxon>Methylorubrum</taxon>
    </lineage>
</organism>
<evidence type="ECO:0000256" key="6">
    <source>
        <dbReference type="ARBA" id="ARBA00022692"/>
    </source>
</evidence>
<dbReference type="InterPro" id="IPR050739">
    <property type="entry name" value="MFP"/>
</dbReference>
<dbReference type="Gene3D" id="2.40.50.100">
    <property type="match status" value="1"/>
</dbReference>
<evidence type="ECO:0000256" key="11">
    <source>
        <dbReference type="SAM" id="MobiDB-lite"/>
    </source>
</evidence>
<gene>
    <name evidence="14" type="primary">prsE_2</name>
    <name evidence="14" type="ORF">LNAOJCKE_1333</name>
</gene>
<dbReference type="NCBIfam" id="TIGR01843">
    <property type="entry name" value="type_I_hlyD"/>
    <property type="match status" value="1"/>
</dbReference>
<dbReference type="PANTHER" id="PTHR30386:SF17">
    <property type="entry name" value="ALKALINE PROTEASE SECRETION PROTEIN APRE"/>
    <property type="match status" value="1"/>
</dbReference>
<dbReference type="PANTHER" id="PTHR30386">
    <property type="entry name" value="MEMBRANE FUSION SUBUNIT OF EMRAB-TOLC MULTIDRUG EFFLUX PUMP"/>
    <property type="match status" value="1"/>
</dbReference>
<keyword evidence="3 9" id="KW-0813">Transport</keyword>
<feature type="domain" description="AprE-like long alpha-helical hairpin" evidence="12">
    <location>
        <begin position="151"/>
        <end position="338"/>
    </location>
</feature>
<evidence type="ECO:0000256" key="1">
    <source>
        <dbReference type="ARBA" id="ARBA00004377"/>
    </source>
</evidence>
<keyword evidence="8 9" id="KW-0472">Membrane</keyword>
<keyword evidence="6 9" id="KW-0812">Transmembrane</keyword>
<feature type="coiled-coil region" evidence="10">
    <location>
        <begin position="211"/>
        <end position="245"/>
    </location>
</feature>
<evidence type="ECO:0000259" key="13">
    <source>
        <dbReference type="Pfam" id="PF26002"/>
    </source>
</evidence>
<evidence type="ECO:0000256" key="8">
    <source>
        <dbReference type="ARBA" id="ARBA00023136"/>
    </source>
</evidence>
<evidence type="ECO:0000256" key="4">
    <source>
        <dbReference type="ARBA" id="ARBA00022475"/>
    </source>
</evidence>
<reference evidence="14" key="2">
    <citation type="submission" date="2021-08" db="EMBL/GenBank/DDBJ databases">
        <authorList>
            <person name="Tani A."/>
            <person name="Ola A."/>
            <person name="Ogura Y."/>
            <person name="Katsura K."/>
            <person name="Hayashi T."/>
        </authorList>
    </citation>
    <scope>NUCLEOTIDE SEQUENCE</scope>
    <source>
        <strain evidence="14">NBRC 15686</strain>
    </source>
</reference>
<feature type="transmembrane region" description="Helical" evidence="9">
    <location>
        <begin position="73"/>
        <end position="93"/>
    </location>
</feature>
<dbReference type="Pfam" id="PF25994">
    <property type="entry name" value="HH_AprE"/>
    <property type="match status" value="1"/>
</dbReference>
<comment type="subcellular location">
    <subcellularLocation>
        <location evidence="1 9">Cell inner membrane</location>
        <topology evidence="1 9">Single-pass membrane protein</topology>
    </subcellularLocation>
</comment>
<protein>
    <recommendedName>
        <fullName evidence="9">Membrane fusion protein (MFP) family protein</fullName>
    </recommendedName>
</protein>
<evidence type="ECO:0000259" key="12">
    <source>
        <dbReference type="Pfam" id="PF25994"/>
    </source>
</evidence>
<dbReference type="Pfam" id="PF26002">
    <property type="entry name" value="Beta-barrel_AprE"/>
    <property type="match status" value="1"/>
</dbReference>
<accession>A0ABQ4UCD8</accession>
<feature type="compositionally biased region" description="Basic and acidic residues" evidence="11">
    <location>
        <begin position="27"/>
        <end position="49"/>
    </location>
</feature>
<dbReference type="Proteomes" id="UP001055039">
    <property type="component" value="Unassembled WGS sequence"/>
</dbReference>
<keyword evidence="5 9" id="KW-0997">Cell inner membrane</keyword>
<sequence>MQDRALEPGPPAGPTGNENGGRRRAKHPDDRPECREDAMSRSLTRRDDGPDVPAPGGRSAPDWSIGAPHDTRFLTVFGFAFLALLIGGFGVWAGSAPIAGAIVASGSFVTTGQNKTLQHLEGGVIREIRVREGDQVEPGQILLRLDETAPRAELRRLLVRHDRLGAVEARLRAEIAQDSSITFPPALLERASDPDVASTLAQQRLTFQARRKNLESDLAVLRDGISALEQKIKGTQVQREAVLRQIKFFEQELEGKNYLLSGGLVRRTEVLAVQRAHANAQGEIGRLDGDIGDARERISRIREQIQGAINATIKAAVEQLHETLGEKADVRERIAAAQGVLDRVAVTAPVRGVVVKLRYHTPGGVVESGKSILEIVPSQGDLVIEARIRPQDIDHVKRGQSAGVRLTALSQRLTPMVAGEVVYVSADSLPEDRRGQVSNGDFYIARIRLDANEAAALRTFSPTPGMPAEVYIKTTERTFFEYIVKPIRDSMTRSFREL</sequence>
<name>A0ABQ4UCD8_9HYPH</name>
<keyword evidence="10" id="KW-0175">Coiled coil</keyword>